<dbReference type="InParanoid" id="A0A5F8G803"/>
<reference evidence="1 2" key="1">
    <citation type="journal article" date="2007" name="Nature">
        <title>Genome of the marsupial Monodelphis domestica reveals innovation in non-coding sequences.</title>
        <authorList>
            <person name="Mikkelsen T.S."/>
            <person name="Wakefield M.J."/>
            <person name="Aken B."/>
            <person name="Amemiya C.T."/>
            <person name="Chang J.L."/>
            <person name="Duke S."/>
            <person name="Garber M."/>
            <person name="Gentles A.J."/>
            <person name="Goodstadt L."/>
            <person name="Heger A."/>
            <person name="Jurka J."/>
            <person name="Kamal M."/>
            <person name="Mauceli E."/>
            <person name="Searle S.M."/>
            <person name="Sharpe T."/>
            <person name="Baker M.L."/>
            <person name="Batzer M.A."/>
            <person name="Benos P.V."/>
            <person name="Belov K."/>
            <person name="Clamp M."/>
            <person name="Cook A."/>
            <person name="Cuff J."/>
            <person name="Das R."/>
            <person name="Davidow L."/>
            <person name="Deakin J.E."/>
            <person name="Fazzari M.J."/>
            <person name="Glass J.L."/>
            <person name="Grabherr M."/>
            <person name="Greally J.M."/>
            <person name="Gu W."/>
            <person name="Hore T.A."/>
            <person name="Huttley G.A."/>
            <person name="Kleber M."/>
            <person name="Jirtle R.L."/>
            <person name="Koina E."/>
            <person name="Lee J.T."/>
            <person name="Mahony S."/>
            <person name="Marra M.A."/>
            <person name="Miller R.D."/>
            <person name="Nicholls R.D."/>
            <person name="Oda M."/>
            <person name="Papenfuss A.T."/>
            <person name="Parra Z.E."/>
            <person name="Pollock D.D."/>
            <person name="Ray D.A."/>
            <person name="Schein J.E."/>
            <person name="Speed T.P."/>
            <person name="Thompson K."/>
            <person name="VandeBerg J.L."/>
            <person name="Wade C.M."/>
            <person name="Walker J.A."/>
            <person name="Waters P.D."/>
            <person name="Webber C."/>
            <person name="Weidman J.R."/>
            <person name="Xie X."/>
            <person name="Zody M.C."/>
            <person name="Baldwin J."/>
            <person name="Abdouelleil A."/>
            <person name="Abdulkadir J."/>
            <person name="Abebe A."/>
            <person name="Abera B."/>
            <person name="Abreu J."/>
            <person name="Acer S.C."/>
            <person name="Aftuck L."/>
            <person name="Alexander A."/>
            <person name="An P."/>
            <person name="Anderson E."/>
            <person name="Anderson S."/>
            <person name="Arachi H."/>
            <person name="Azer M."/>
            <person name="Bachantsang P."/>
            <person name="Barry A."/>
            <person name="Bayul T."/>
            <person name="Berlin A."/>
            <person name="Bessette D."/>
            <person name="Bloom T."/>
            <person name="Bloom T."/>
            <person name="Boguslavskiy L."/>
            <person name="Bonnet C."/>
            <person name="Boukhgalter B."/>
            <person name="Bourzgui I."/>
            <person name="Brown A."/>
            <person name="Cahill P."/>
            <person name="Channer S."/>
            <person name="Cheshatsang Y."/>
            <person name="Chuda L."/>
            <person name="Citroen M."/>
            <person name="Collymore A."/>
            <person name="Cooke P."/>
            <person name="Costello M."/>
            <person name="D'Aco K."/>
            <person name="Daza R."/>
            <person name="De Haan G."/>
            <person name="DeGray S."/>
            <person name="DeMaso C."/>
            <person name="Dhargay N."/>
            <person name="Dooley K."/>
            <person name="Dooley E."/>
            <person name="Doricent M."/>
            <person name="Dorje P."/>
            <person name="Dorjee K."/>
            <person name="Dupes A."/>
            <person name="Elong R."/>
            <person name="Falk J."/>
            <person name="Farina A."/>
            <person name="Faro S."/>
            <person name="Ferguson D."/>
            <person name="Fisher S."/>
            <person name="Foley C.D."/>
            <person name="Franke A."/>
            <person name="Friedrich D."/>
            <person name="Gadbois L."/>
            <person name="Gearin G."/>
            <person name="Gearin C.R."/>
            <person name="Giannoukos G."/>
            <person name="Goode T."/>
            <person name="Graham J."/>
            <person name="Grandbois E."/>
            <person name="Grewal S."/>
            <person name="Gyaltsen K."/>
            <person name="Hafez N."/>
            <person name="Hagos B."/>
            <person name="Hall J."/>
            <person name="Henson C."/>
            <person name="Hollinger A."/>
            <person name="Honan T."/>
            <person name="Huard M.D."/>
            <person name="Hughes L."/>
            <person name="Hurhula B."/>
            <person name="Husby M.E."/>
            <person name="Kamat A."/>
            <person name="Kanga B."/>
            <person name="Kashin S."/>
            <person name="Khazanovich D."/>
            <person name="Kisner P."/>
            <person name="Lance K."/>
            <person name="Lara M."/>
            <person name="Lee W."/>
            <person name="Lennon N."/>
            <person name="Letendre F."/>
            <person name="LeVine R."/>
            <person name="Lipovsky A."/>
            <person name="Liu X."/>
            <person name="Liu J."/>
            <person name="Liu S."/>
            <person name="Lokyitsang T."/>
            <person name="Lokyitsang Y."/>
            <person name="Lubonja R."/>
            <person name="Lui A."/>
            <person name="MacDonald P."/>
            <person name="Magnisalis V."/>
            <person name="Maru K."/>
            <person name="Matthews C."/>
            <person name="McCusker W."/>
            <person name="McDonough S."/>
            <person name="Mehta T."/>
            <person name="Meldrim J."/>
            <person name="Meneus L."/>
            <person name="Mihai O."/>
            <person name="Mihalev A."/>
            <person name="Mihova T."/>
            <person name="Mittelman R."/>
            <person name="Mlenga V."/>
            <person name="Montmayeur A."/>
            <person name="Mulrain L."/>
            <person name="Navidi A."/>
            <person name="Naylor J."/>
            <person name="Negash T."/>
            <person name="Nguyen T."/>
            <person name="Nguyen N."/>
            <person name="Nicol R."/>
            <person name="Norbu C."/>
            <person name="Norbu N."/>
            <person name="Novod N."/>
            <person name="O'Neill B."/>
            <person name="Osman S."/>
            <person name="Markiewicz E."/>
            <person name="Oyono O.L."/>
            <person name="Patti C."/>
            <person name="Phunkhang P."/>
            <person name="Pierre F."/>
            <person name="Priest M."/>
            <person name="Raghuraman S."/>
            <person name="Rege F."/>
            <person name="Reyes R."/>
            <person name="Rise C."/>
            <person name="Rogov P."/>
            <person name="Ross K."/>
            <person name="Ryan E."/>
            <person name="Settipalli S."/>
            <person name="Shea T."/>
            <person name="Sherpa N."/>
            <person name="Shi L."/>
            <person name="Shih D."/>
            <person name="Sparrow T."/>
            <person name="Spaulding J."/>
            <person name="Stalker J."/>
            <person name="Stange-Thomann N."/>
            <person name="Stavropoulos S."/>
            <person name="Stone C."/>
            <person name="Strader C."/>
            <person name="Tesfaye S."/>
            <person name="Thomson T."/>
            <person name="Thoulutsang Y."/>
            <person name="Thoulutsang D."/>
            <person name="Topham K."/>
            <person name="Topping I."/>
            <person name="Tsamla T."/>
            <person name="Vassiliev H."/>
            <person name="Vo A."/>
            <person name="Wangchuk T."/>
            <person name="Wangdi T."/>
            <person name="Weiand M."/>
            <person name="Wilkinson J."/>
            <person name="Wilson A."/>
            <person name="Yadav S."/>
            <person name="Young G."/>
            <person name="Yu Q."/>
            <person name="Zembek L."/>
            <person name="Zhong D."/>
            <person name="Zimmer A."/>
            <person name="Zwirko Z."/>
            <person name="Jaffe D.B."/>
            <person name="Alvarez P."/>
            <person name="Brockman W."/>
            <person name="Butler J."/>
            <person name="Chin C."/>
            <person name="Gnerre S."/>
            <person name="MacCallum I."/>
            <person name="Graves J.A."/>
            <person name="Ponting C.P."/>
            <person name="Breen M."/>
            <person name="Samollow P.B."/>
            <person name="Lander E.S."/>
            <person name="Lindblad-Toh K."/>
        </authorList>
    </citation>
    <scope>NUCLEOTIDE SEQUENCE [LARGE SCALE GENOMIC DNA]</scope>
</reference>
<dbReference type="OMA" id="GENCKVY"/>
<reference evidence="1" key="2">
    <citation type="submission" date="2025-08" db="UniProtKB">
        <authorList>
            <consortium name="Ensembl"/>
        </authorList>
    </citation>
    <scope>IDENTIFICATION</scope>
</reference>
<sequence length="61" mass="6595">MVPSMPLLAVCGSWGLYMVNGPPNFTENTVFLRKSGENCKVYGFSEDGSLFACSNLPSTTK</sequence>
<name>A0A5F8G803_MONDO</name>
<evidence type="ECO:0000313" key="1">
    <source>
        <dbReference type="Ensembl" id="ENSMODP00000043600.1"/>
    </source>
</evidence>
<dbReference type="STRING" id="13616.ENSMODP00000043600"/>
<dbReference type="AlphaFoldDB" id="A0A5F8G803"/>
<accession>A0A5F8G803</accession>
<dbReference type="Proteomes" id="UP000002280">
    <property type="component" value="Chromosome 1"/>
</dbReference>
<keyword evidence="2" id="KW-1185">Reference proteome</keyword>
<reference evidence="1" key="3">
    <citation type="submission" date="2025-09" db="UniProtKB">
        <authorList>
            <consortium name="Ensembl"/>
        </authorList>
    </citation>
    <scope>IDENTIFICATION</scope>
</reference>
<dbReference type="GeneTree" id="ENSGT00950000185047"/>
<protein>
    <submittedName>
        <fullName evidence="1">Uncharacterized protein</fullName>
    </submittedName>
</protein>
<proteinExistence type="predicted"/>
<evidence type="ECO:0000313" key="2">
    <source>
        <dbReference type="Proteomes" id="UP000002280"/>
    </source>
</evidence>
<organism evidence="1 2">
    <name type="scientific">Monodelphis domestica</name>
    <name type="common">Gray short-tailed opossum</name>
    <dbReference type="NCBI Taxonomy" id="13616"/>
    <lineage>
        <taxon>Eukaryota</taxon>
        <taxon>Metazoa</taxon>
        <taxon>Chordata</taxon>
        <taxon>Craniata</taxon>
        <taxon>Vertebrata</taxon>
        <taxon>Euteleostomi</taxon>
        <taxon>Mammalia</taxon>
        <taxon>Metatheria</taxon>
        <taxon>Didelphimorphia</taxon>
        <taxon>Didelphidae</taxon>
        <taxon>Monodelphis</taxon>
    </lineage>
</organism>
<dbReference type="Bgee" id="ENSMODG00000039333">
    <property type="expression patterns" value="Expressed in spinal cord and 1 other cell type or tissue"/>
</dbReference>
<dbReference type="Ensembl" id="ENSMODT00000067619.1">
    <property type="protein sequence ID" value="ENSMODP00000043600.1"/>
    <property type="gene ID" value="ENSMODG00000039333.1"/>
</dbReference>